<dbReference type="GO" id="GO:0003729">
    <property type="term" value="F:mRNA binding"/>
    <property type="evidence" value="ECO:0007669"/>
    <property type="project" value="TreeGrafter"/>
</dbReference>
<dbReference type="InterPro" id="IPR025762">
    <property type="entry name" value="DFDF"/>
</dbReference>
<dbReference type="PANTHER" id="PTHR13586:SF23">
    <property type="entry name" value="DECAPPING 5-LIKE PROTEIN-RELATED"/>
    <property type="match status" value="1"/>
</dbReference>
<dbReference type="GO" id="GO:0033962">
    <property type="term" value="P:P-body assembly"/>
    <property type="evidence" value="ECO:0007669"/>
    <property type="project" value="TreeGrafter"/>
</dbReference>
<dbReference type="GO" id="GO:0034063">
    <property type="term" value="P:stress granule assembly"/>
    <property type="evidence" value="ECO:0007669"/>
    <property type="project" value="TreeGrafter"/>
</dbReference>
<dbReference type="InterPro" id="IPR025761">
    <property type="entry name" value="FFD_box"/>
</dbReference>
<feature type="short sequence motif" description="TFG box" evidence="2">
    <location>
        <begin position="257"/>
        <end position="277"/>
    </location>
</feature>
<dbReference type="PROSITE" id="PS51513">
    <property type="entry name" value="FFD"/>
    <property type="match status" value="1"/>
</dbReference>
<dbReference type="GO" id="GO:0000932">
    <property type="term" value="C:P-body"/>
    <property type="evidence" value="ECO:0007669"/>
    <property type="project" value="TreeGrafter"/>
</dbReference>
<dbReference type="InterPro" id="IPR025768">
    <property type="entry name" value="TFG_box"/>
</dbReference>
<dbReference type="AlphaFoldDB" id="A0A7J6FCI9"/>
<evidence type="ECO:0000259" key="6">
    <source>
        <dbReference type="PROSITE" id="PS51536"/>
    </source>
</evidence>
<feature type="domain" description="FFD box profile" evidence="5">
    <location>
        <begin position="233"/>
        <end position="248"/>
    </location>
</feature>
<evidence type="ECO:0000259" key="4">
    <source>
        <dbReference type="PROSITE" id="PS51512"/>
    </source>
</evidence>
<dbReference type="InterPro" id="IPR010920">
    <property type="entry name" value="LSM_dom_sf"/>
</dbReference>
<evidence type="ECO:0000256" key="3">
    <source>
        <dbReference type="SAM" id="MobiDB-lite"/>
    </source>
</evidence>
<evidence type="ECO:0000313" key="8">
    <source>
        <dbReference type="Proteomes" id="UP000525078"/>
    </source>
</evidence>
<dbReference type="CDD" id="cd01736">
    <property type="entry name" value="LSm14_N"/>
    <property type="match status" value="1"/>
</dbReference>
<dbReference type="PROSITE" id="PS51512">
    <property type="entry name" value="DFDF"/>
    <property type="match status" value="1"/>
</dbReference>
<feature type="domain" description="TFG box profile" evidence="6">
    <location>
        <begin position="257"/>
        <end position="277"/>
    </location>
</feature>
<evidence type="ECO:0000256" key="1">
    <source>
        <dbReference type="PROSITE-ProRule" id="PRU00846"/>
    </source>
</evidence>
<gene>
    <name evidence="7" type="ORF">F8388_011248</name>
</gene>
<organism evidence="7 8">
    <name type="scientific">Cannabis sativa</name>
    <name type="common">Hemp</name>
    <name type="synonym">Marijuana</name>
    <dbReference type="NCBI Taxonomy" id="3483"/>
    <lineage>
        <taxon>Eukaryota</taxon>
        <taxon>Viridiplantae</taxon>
        <taxon>Streptophyta</taxon>
        <taxon>Embryophyta</taxon>
        <taxon>Tracheophyta</taxon>
        <taxon>Spermatophyta</taxon>
        <taxon>Magnoliopsida</taxon>
        <taxon>eudicotyledons</taxon>
        <taxon>Gunneridae</taxon>
        <taxon>Pentapetalae</taxon>
        <taxon>rosids</taxon>
        <taxon>fabids</taxon>
        <taxon>Rosales</taxon>
        <taxon>Cannabaceae</taxon>
        <taxon>Cannabis</taxon>
    </lineage>
</organism>
<dbReference type="EMBL" id="JAATIP010000142">
    <property type="protein sequence ID" value="KAF4367609.1"/>
    <property type="molecule type" value="Genomic_DNA"/>
</dbReference>
<name>A0A7J6FCI9_CANSA</name>
<dbReference type="Pfam" id="PF12701">
    <property type="entry name" value="LSM14"/>
    <property type="match status" value="1"/>
</dbReference>
<protein>
    <submittedName>
        <fullName evidence="7">Uncharacterized protein</fullName>
    </submittedName>
</protein>
<dbReference type="Pfam" id="PF09532">
    <property type="entry name" value="FDF"/>
    <property type="match status" value="1"/>
</dbReference>
<accession>A0A7J6FCI9</accession>
<reference evidence="7 8" key="1">
    <citation type="journal article" date="2020" name="bioRxiv">
        <title>Sequence and annotation of 42 cannabis genomes reveals extensive copy number variation in cannabinoid synthesis and pathogen resistance genes.</title>
        <authorList>
            <person name="Mckernan K.J."/>
            <person name="Helbert Y."/>
            <person name="Kane L.T."/>
            <person name="Ebling H."/>
            <person name="Zhang L."/>
            <person name="Liu B."/>
            <person name="Eaton Z."/>
            <person name="Mclaughlin S."/>
            <person name="Kingan S."/>
            <person name="Baybayan P."/>
            <person name="Concepcion G."/>
            <person name="Jordan M."/>
            <person name="Riva A."/>
            <person name="Barbazuk W."/>
            <person name="Harkins T."/>
        </authorList>
    </citation>
    <scope>NUCLEOTIDE SEQUENCE [LARGE SCALE GENOMIC DNA]</scope>
    <source>
        <strain evidence="8">cv. Jamaican Lion 4</strain>
        <tissue evidence="7">Leaf</tissue>
    </source>
</reference>
<comment type="caution">
    <text evidence="7">The sequence shown here is derived from an EMBL/GenBank/DDBJ whole genome shotgun (WGS) entry which is preliminary data.</text>
</comment>
<sequence>MKVELVGWDGNVLADVLNARDQALIIPSTVIALISLVSTEKDLISLHKIRIHRRSFQLLSISRESPTTLAHHVERAGSKCWGFLYWDLISKYEIRYEGILYHLNVQDSTIGLKNVRSFGTEGRKKDGAEVLPSEKVYEYILFRGSDIKDLQVKSPPAVQTEEEIHNDPAIIQTVPFTEEFDFTAMNEKFKKDEVWGYLGRGKPTNTPDGPEENVGSRHLEETESPALITNPKPAYKKDDFFDTISCNSLNHGRGTINGQSRFSERMKQDTETFGFQQRANLGYGGGRGGGNFRGGRNWGRGYGYGYAYGYNYGGQGGRGGNMPF</sequence>
<dbReference type="SMART" id="SM01199">
    <property type="entry name" value="FDF"/>
    <property type="match status" value="1"/>
</dbReference>
<dbReference type="Gene3D" id="2.30.30.100">
    <property type="match status" value="1"/>
</dbReference>
<dbReference type="SMART" id="SM01271">
    <property type="entry name" value="LSM14"/>
    <property type="match status" value="1"/>
</dbReference>
<evidence type="ECO:0000313" key="7">
    <source>
        <dbReference type="EMBL" id="KAF4367609.1"/>
    </source>
</evidence>
<dbReference type="SUPFAM" id="SSF50182">
    <property type="entry name" value="Sm-like ribonucleoproteins"/>
    <property type="match status" value="1"/>
</dbReference>
<proteinExistence type="predicted"/>
<feature type="domain" description="DFDF" evidence="4">
    <location>
        <begin position="168"/>
        <end position="204"/>
    </location>
</feature>
<feature type="region of interest" description="Disordered" evidence="3">
    <location>
        <begin position="200"/>
        <end position="232"/>
    </location>
</feature>
<dbReference type="PANTHER" id="PTHR13586">
    <property type="entry name" value="SCD6 PROTEIN-RELATED"/>
    <property type="match status" value="1"/>
</dbReference>
<feature type="short sequence motif" description="FFD box" evidence="1">
    <location>
        <begin position="233"/>
        <end position="248"/>
    </location>
</feature>
<evidence type="ECO:0000256" key="2">
    <source>
        <dbReference type="PROSITE-ProRule" id="PRU00869"/>
    </source>
</evidence>
<dbReference type="InterPro" id="IPR025609">
    <property type="entry name" value="Lsm14-like_N"/>
</dbReference>
<dbReference type="InterPro" id="IPR019050">
    <property type="entry name" value="FDF_dom"/>
</dbReference>
<dbReference type="Proteomes" id="UP000525078">
    <property type="component" value="Unassembled WGS sequence"/>
</dbReference>
<evidence type="ECO:0000259" key="5">
    <source>
        <dbReference type="PROSITE" id="PS51513"/>
    </source>
</evidence>
<dbReference type="PROSITE" id="PS51536">
    <property type="entry name" value="TFG"/>
    <property type="match status" value="1"/>
</dbReference>